<reference evidence="1 3" key="1">
    <citation type="submission" date="2015-01" db="EMBL/GenBank/DDBJ databases">
        <title>Evolution of Trichinella species and genotypes.</title>
        <authorList>
            <person name="Korhonen P.K."/>
            <person name="Edoardo P."/>
            <person name="Giuseppe L.R."/>
            <person name="Gasser R.B."/>
        </authorList>
    </citation>
    <scope>NUCLEOTIDE SEQUENCE [LARGE SCALE GENOMIC DNA]</scope>
    <source>
        <strain evidence="1">ISS3</strain>
    </source>
</reference>
<dbReference type="InParanoid" id="A0A0V1AQM5"/>
<name>A0A0V1AQM5_TRISP</name>
<organism evidence="1 3">
    <name type="scientific">Trichinella spiralis</name>
    <name type="common">Trichina worm</name>
    <dbReference type="NCBI Taxonomy" id="6334"/>
    <lineage>
        <taxon>Eukaryota</taxon>
        <taxon>Metazoa</taxon>
        <taxon>Ecdysozoa</taxon>
        <taxon>Nematoda</taxon>
        <taxon>Enoplea</taxon>
        <taxon>Dorylaimia</taxon>
        <taxon>Trichinellida</taxon>
        <taxon>Trichinellidae</taxon>
        <taxon>Trichinella</taxon>
    </lineage>
</organism>
<dbReference type="Proteomes" id="UP000054776">
    <property type="component" value="Unassembled WGS sequence"/>
</dbReference>
<evidence type="ECO:0000313" key="3">
    <source>
        <dbReference type="Proteomes" id="UP000054776"/>
    </source>
</evidence>
<proteinExistence type="predicted"/>
<accession>A0A0V1AQM5</accession>
<evidence type="ECO:0000313" key="2">
    <source>
        <dbReference type="EMBL" id="KRY28544.1"/>
    </source>
</evidence>
<protein>
    <submittedName>
        <fullName evidence="1">Uncharacterized protein</fullName>
    </submittedName>
</protein>
<comment type="caution">
    <text evidence="1">The sequence shown here is derived from an EMBL/GenBank/DDBJ whole genome shotgun (WGS) entry which is preliminary data.</text>
</comment>
<dbReference type="EMBL" id="JYDH01000200">
    <property type="protein sequence ID" value="KRY28544.1"/>
    <property type="molecule type" value="Genomic_DNA"/>
</dbReference>
<dbReference type="AlphaFoldDB" id="A0A0V1AQM5"/>
<gene>
    <name evidence="2" type="ORF">T01_2792</name>
    <name evidence="1" type="ORF">T01_4128</name>
</gene>
<keyword evidence="3" id="KW-1185">Reference proteome</keyword>
<sequence>MGVSPTRSVPLPPEQFKRVGLRLAVLDRVITVRVDLTAPALLEQDMGSRVQWFGAYKISSVFLPLLPLTLEYSRRHGLAGTAA</sequence>
<dbReference type="EMBL" id="JYDH01000286">
    <property type="protein sequence ID" value="KRY27087.1"/>
    <property type="molecule type" value="Genomic_DNA"/>
</dbReference>
<evidence type="ECO:0000313" key="1">
    <source>
        <dbReference type="EMBL" id="KRY27087.1"/>
    </source>
</evidence>